<gene>
    <name evidence="7" type="ORF">SteCoe_6241</name>
</gene>
<evidence type="ECO:0000256" key="3">
    <source>
        <dbReference type="ARBA" id="ARBA00022912"/>
    </source>
</evidence>
<dbReference type="EMBL" id="MPUH01000085">
    <property type="protein sequence ID" value="OMJ91262.1"/>
    <property type="molecule type" value="Genomic_DNA"/>
</dbReference>
<dbReference type="PRINTS" id="PR01908">
    <property type="entry name" value="ADSPHPHTASE"/>
</dbReference>
<dbReference type="GO" id="GO:0005737">
    <property type="term" value="C:cytoplasm"/>
    <property type="evidence" value="ECO:0007669"/>
    <property type="project" value="TreeGrafter"/>
</dbReference>
<dbReference type="Proteomes" id="UP000187209">
    <property type="component" value="Unassembled WGS sequence"/>
</dbReference>
<dbReference type="GO" id="GO:0008579">
    <property type="term" value="F:JUN kinase phosphatase activity"/>
    <property type="evidence" value="ECO:0007669"/>
    <property type="project" value="TreeGrafter"/>
</dbReference>
<evidence type="ECO:0000256" key="1">
    <source>
        <dbReference type="ARBA" id="ARBA00013081"/>
    </source>
</evidence>
<dbReference type="InterPro" id="IPR000340">
    <property type="entry name" value="Dual-sp_phosphatase_cat-dom"/>
</dbReference>
<reference evidence="7 8" key="1">
    <citation type="submission" date="2016-11" db="EMBL/GenBank/DDBJ databases">
        <title>The macronuclear genome of Stentor coeruleus: a giant cell with tiny introns.</title>
        <authorList>
            <person name="Slabodnick M."/>
            <person name="Ruby J.G."/>
            <person name="Reiff S.B."/>
            <person name="Swart E.C."/>
            <person name="Gosai S."/>
            <person name="Prabakaran S."/>
            <person name="Witkowska E."/>
            <person name="Larue G.E."/>
            <person name="Fisher S."/>
            <person name="Freeman R.M."/>
            <person name="Gunawardena J."/>
            <person name="Chu W."/>
            <person name="Stover N.A."/>
            <person name="Gregory B.D."/>
            <person name="Nowacki M."/>
            <person name="Derisi J."/>
            <person name="Roy S.W."/>
            <person name="Marshall W.F."/>
            <person name="Sood P."/>
        </authorList>
    </citation>
    <scope>NUCLEOTIDE SEQUENCE [LARGE SCALE GENOMIC DNA]</scope>
    <source>
        <strain evidence="7">WM001</strain>
    </source>
</reference>
<dbReference type="FunFam" id="3.90.190.10:FF:000004">
    <property type="entry name" value="Protein phosphatase Slingshot homolog 2"/>
    <property type="match status" value="1"/>
</dbReference>
<evidence type="ECO:0000256" key="4">
    <source>
        <dbReference type="ARBA" id="ARBA00048336"/>
    </source>
</evidence>
<dbReference type="OrthoDB" id="10252009at2759"/>
<dbReference type="InterPro" id="IPR000387">
    <property type="entry name" value="Tyr_Pase_dom"/>
</dbReference>
<dbReference type="InterPro" id="IPR016130">
    <property type="entry name" value="Tyr_Pase_AS"/>
</dbReference>
<proteinExistence type="predicted"/>
<dbReference type="Gene3D" id="3.90.190.10">
    <property type="entry name" value="Protein tyrosine phosphatase superfamily"/>
    <property type="match status" value="1"/>
</dbReference>
<keyword evidence="8" id="KW-1185">Reference proteome</keyword>
<evidence type="ECO:0000313" key="7">
    <source>
        <dbReference type="EMBL" id="OMJ91262.1"/>
    </source>
</evidence>
<keyword evidence="2" id="KW-0378">Hydrolase</keyword>
<dbReference type="PANTHER" id="PTHR46377">
    <property type="entry name" value="DUAL SPECIFICITY PROTEIN PHOSPHATASE 19"/>
    <property type="match status" value="1"/>
</dbReference>
<comment type="caution">
    <text evidence="7">The sequence shown here is derived from an EMBL/GenBank/DDBJ whole genome shotgun (WGS) entry which is preliminary data.</text>
</comment>
<feature type="domain" description="Tyrosine specific protein phosphatases" evidence="6">
    <location>
        <begin position="100"/>
        <end position="157"/>
    </location>
</feature>
<dbReference type="EC" id="3.1.3.16" evidence="1"/>
<dbReference type="PROSITE" id="PS00383">
    <property type="entry name" value="TYR_PHOSPHATASE_1"/>
    <property type="match status" value="1"/>
</dbReference>
<dbReference type="PROSITE" id="PS50056">
    <property type="entry name" value="TYR_PHOSPHATASE_2"/>
    <property type="match status" value="1"/>
</dbReference>
<evidence type="ECO:0000313" key="8">
    <source>
        <dbReference type="Proteomes" id="UP000187209"/>
    </source>
</evidence>
<dbReference type="SUPFAM" id="SSF52799">
    <property type="entry name" value="(Phosphotyrosine protein) phosphatases II"/>
    <property type="match status" value="1"/>
</dbReference>
<dbReference type="PROSITE" id="PS50054">
    <property type="entry name" value="TYR_PHOSPHATASE_DUAL"/>
    <property type="match status" value="1"/>
</dbReference>
<dbReference type="InterPro" id="IPR029021">
    <property type="entry name" value="Prot-tyrosine_phosphatase-like"/>
</dbReference>
<dbReference type="PANTHER" id="PTHR46377:SF5">
    <property type="entry name" value="DUAL SPECIFICITY PHOSPHATASE"/>
    <property type="match status" value="1"/>
</dbReference>
<organism evidence="7 8">
    <name type="scientific">Stentor coeruleus</name>
    <dbReference type="NCBI Taxonomy" id="5963"/>
    <lineage>
        <taxon>Eukaryota</taxon>
        <taxon>Sar</taxon>
        <taxon>Alveolata</taxon>
        <taxon>Ciliophora</taxon>
        <taxon>Postciliodesmatophora</taxon>
        <taxon>Heterotrichea</taxon>
        <taxon>Heterotrichida</taxon>
        <taxon>Stentoridae</taxon>
        <taxon>Stentor</taxon>
    </lineage>
</organism>
<keyword evidence="3" id="KW-0904">Protein phosphatase</keyword>
<dbReference type="AlphaFoldDB" id="A0A1R2CQI1"/>
<comment type="catalytic activity">
    <reaction evidence="4">
        <text>O-phospho-L-threonyl-[protein] + H2O = L-threonyl-[protein] + phosphate</text>
        <dbReference type="Rhea" id="RHEA:47004"/>
        <dbReference type="Rhea" id="RHEA-COMP:11060"/>
        <dbReference type="Rhea" id="RHEA-COMP:11605"/>
        <dbReference type="ChEBI" id="CHEBI:15377"/>
        <dbReference type="ChEBI" id="CHEBI:30013"/>
        <dbReference type="ChEBI" id="CHEBI:43474"/>
        <dbReference type="ChEBI" id="CHEBI:61977"/>
        <dbReference type="EC" id="3.1.3.16"/>
    </reaction>
</comment>
<feature type="domain" description="Tyrosine-protein phosphatase" evidence="5">
    <location>
        <begin position="38"/>
        <end position="177"/>
    </location>
</feature>
<accession>A0A1R2CQI1</accession>
<dbReference type="Pfam" id="PF00782">
    <property type="entry name" value="DSPc"/>
    <property type="match status" value="1"/>
</dbReference>
<name>A0A1R2CQI1_9CILI</name>
<dbReference type="SMART" id="SM00195">
    <property type="entry name" value="DSPc"/>
    <property type="match status" value="1"/>
</dbReference>
<dbReference type="GO" id="GO:0004722">
    <property type="term" value="F:protein serine/threonine phosphatase activity"/>
    <property type="evidence" value="ECO:0007669"/>
    <property type="project" value="UniProtKB-EC"/>
</dbReference>
<evidence type="ECO:0000259" key="5">
    <source>
        <dbReference type="PROSITE" id="PS50054"/>
    </source>
</evidence>
<evidence type="ECO:0000256" key="2">
    <source>
        <dbReference type="ARBA" id="ARBA00022801"/>
    </source>
</evidence>
<protein>
    <recommendedName>
        <fullName evidence="1">protein-serine/threonine phosphatase</fullName>
        <ecNumber evidence="1">3.1.3.16</ecNumber>
    </recommendedName>
</protein>
<sequence length="177" mass="20464">MEVSESLNQETTNEHIVTSIMKQIRMFLALKYCKTDNIPAEVIPRIYIGSIGSAMSKNKLQEIGITHILCVADNISPIFPEDFTYKIIKILDSPDVNITEYFQECFEYINSALANGKILVHCFAGKSRSASVIIAYLMKFKMWTFDQAYVHVKQRRPIIEPNPGFVEQLREYFDRRE</sequence>
<dbReference type="InterPro" id="IPR020422">
    <property type="entry name" value="TYR_PHOSPHATASE_DUAL_dom"/>
</dbReference>
<evidence type="ECO:0000259" key="6">
    <source>
        <dbReference type="PROSITE" id="PS50056"/>
    </source>
</evidence>
<dbReference type="CDD" id="cd14498">
    <property type="entry name" value="DSP"/>
    <property type="match status" value="1"/>
</dbReference>